<dbReference type="AlphaFoldDB" id="A0A1H9KA98"/>
<keyword evidence="1" id="KW-0812">Transmembrane</keyword>
<sequence length="58" mass="6595">MLLFRGLVIFLLLVAAVCFAFYVGTGRPYYQRLGFMVLKWTSIAAALFFAVLIAERVF</sequence>
<evidence type="ECO:0008006" key="4">
    <source>
        <dbReference type="Google" id="ProtNLM"/>
    </source>
</evidence>
<keyword evidence="1" id="KW-1133">Transmembrane helix</keyword>
<protein>
    <recommendedName>
        <fullName evidence="4">Transmembrane protein</fullName>
    </recommendedName>
</protein>
<proteinExistence type="predicted"/>
<reference evidence="2 3" key="1">
    <citation type="submission" date="2016-10" db="EMBL/GenBank/DDBJ databases">
        <authorList>
            <person name="de Groot N.N."/>
        </authorList>
    </citation>
    <scope>NUCLEOTIDE SEQUENCE [LARGE SCALE GENOMIC DNA]</scope>
    <source>
        <strain evidence="2 3">ATCC 35958</strain>
    </source>
</reference>
<dbReference type="EMBL" id="FOGD01000003">
    <property type="protein sequence ID" value="SEQ95823.1"/>
    <property type="molecule type" value="Genomic_DNA"/>
</dbReference>
<dbReference type="Proteomes" id="UP000199766">
    <property type="component" value="Unassembled WGS sequence"/>
</dbReference>
<name>A0A1H9KA98_9BURK</name>
<gene>
    <name evidence="2" type="ORF">SAMN02982919_01493</name>
</gene>
<evidence type="ECO:0000313" key="2">
    <source>
        <dbReference type="EMBL" id="SEQ95823.1"/>
    </source>
</evidence>
<feature type="transmembrane region" description="Helical" evidence="1">
    <location>
        <begin position="36"/>
        <end position="54"/>
    </location>
</feature>
<dbReference type="RefSeq" id="WP_177172850.1">
    <property type="nucleotide sequence ID" value="NZ_FOGD01000003.1"/>
</dbReference>
<evidence type="ECO:0000313" key="3">
    <source>
        <dbReference type="Proteomes" id="UP000199766"/>
    </source>
</evidence>
<dbReference type="STRING" id="180197.SAMN02982919_01493"/>
<evidence type="ECO:0000256" key="1">
    <source>
        <dbReference type="SAM" id="Phobius"/>
    </source>
</evidence>
<organism evidence="2 3">
    <name type="scientific">Giesbergeria anulus</name>
    <dbReference type="NCBI Taxonomy" id="180197"/>
    <lineage>
        <taxon>Bacteria</taxon>
        <taxon>Pseudomonadati</taxon>
        <taxon>Pseudomonadota</taxon>
        <taxon>Betaproteobacteria</taxon>
        <taxon>Burkholderiales</taxon>
        <taxon>Comamonadaceae</taxon>
        <taxon>Giesbergeria</taxon>
    </lineage>
</organism>
<accession>A0A1H9KA98</accession>
<keyword evidence="1" id="KW-0472">Membrane</keyword>
<keyword evidence="3" id="KW-1185">Reference proteome</keyword>